<dbReference type="EMBL" id="JAAIKC010000001">
    <property type="protein sequence ID" value="NEW04687.1"/>
    <property type="molecule type" value="Genomic_DNA"/>
</dbReference>
<organism evidence="4">
    <name type="scientific">Paenibacillus sp. SYP-B3998</name>
    <dbReference type="NCBI Taxonomy" id="2678564"/>
    <lineage>
        <taxon>Bacteria</taxon>
        <taxon>Bacillati</taxon>
        <taxon>Bacillota</taxon>
        <taxon>Bacilli</taxon>
        <taxon>Bacillales</taxon>
        <taxon>Paenibacillaceae</taxon>
        <taxon>Paenibacillus</taxon>
    </lineage>
</organism>
<name>A0A6G3ZTE2_9BACL</name>
<dbReference type="AlphaFoldDB" id="A0A6G3ZTE2"/>
<reference evidence="4" key="1">
    <citation type="submission" date="2020-02" db="EMBL/GenBank/DDBJ databases">
        <authorList>
            <person name="Shen X.-R."/>
            <person name="Zhang Y.-X."/>
        </authorList>
    </citation>
    <scope>NUCLEOTIDE SEQUENCE</scope>
    <source>
        <strain evidence="4">SYP-B3998</strain>
    </source>
</reference>
<dbReference type="Pfam" id="PF01548">
    <property type="entry name" value="DEDD_Tnp_IS110"/>
    <property type="match status" value="1"/>
</dbReference>
<evidence type="ECO:0000259" key="3">
    <source>
        <dbReference type="Pfam" id="PF02371"/>
    </source>
</evidence>
<sequence length="414" mass="47138">MLQPERTIYIGIDLHKNHHTACIIDCWGKKLGEIKVENKPSAYPSFMNELKKYSKKNTTAVFGLEDVRNYGKSLSRFLVEQKKIVKEVNPALSSARRNSKPIPQKDDSWDAECVAKVLRDEFEALPDAKPLDVYWAINQLSNTRKGLLKNMTATVFRLHQRISNHYPSYRKFFGHVDGKTALLFWETYPSPSYLKHSSPEEIGVFIKQIRSPLTLEKAIAKGASILEMVHADGATEIQFQEQQNVIVRSLVSSIRNSQQEIEVLDRELKSLIKDLGFKLETMIGLDWVTVSSLISEIGDIHRFPSPKKLAMYAGIAPVVFGSGKKVKNLKNYLGNRELYMMFRNLAIKQITVQKGRDQANNPYLFAYFEGKIKAGKTRQQAYVCVMRKLVNVIFSLMMSKNAYVVPAIEQKQAG</sequence>
<feature type="coiled-coil region" evidence="1">
    <location>
        <begin position="247"/>
        <end position="274"/>
    </location>
</feature>
<evidence type="ECO:0000259" key="2">
    <source>
        <dbReference type="Pfam" id="PF01548"/>
    </source>
</evidence>
<protein>
    <submittedName>
        <fullName evidence="4">IS110 family transposase</fullName>
    </submittedName>
</protein>
<dbReference type="PANTHER" id="PTHR33055">
    <property type="entry name" value="TRANSPOSASE FOR INSERTION SEQUENCE ELEMENT IS1111A"/>
    <property type="match status" value="1"/>
</dbReference>
<comment type="caution">
    <text evidence="4">The sequence shown here is derived from an EMBL/GenBank/DDBJ whole genome shotgun (WGS) entry which is preliminary data.</text>
</comment>
<keyword evidence="1" id="KW-0175">Coiled coil</keyword>
<proteinExistence type="predicted"/>
<gene>
    <name evidence="4" type="ORF">GK047_01460</name>
</gene>
<accession>A0A6G3ZTE2</accession>
<dbReference type="InterPro" id="IPR003346">
    <property type="entry name" value="Transposase_20"/>
</dbReference>
<feature type="domain" description="Transposase IS110-like N-terminal" evidence="2">
    <location>
        <begin position="10"/>
        <end position="167"/>
    </location>
</feature>
<dbReference type="GO" id="GO:0006313">
    <property type="term" value="P:DNA transposition"/>
    <property type="evidence" value="ECO:0007669"/>
    <property type="project" value="InterPro"/>
</dbReference>
<dbReference type="InterPro" id="IPR047650">
    <property type="entry name" value="Transpos_IS110"/>
</dbReference>
<feature type="domain" description="Transposase IS116/IS110/IS902 C-terminal" evidence="3">
    <location>
        <begin position="279"/>
        <end position="353"/>
    </location>
</feature>
<evidence type="ECO:0000256" key="1">
    <source>
        <dbReference type="SAM" id="Coils"/>
    </source>
</evidence>
<evidence type="ECO:0000313" key="4">
    <source>
        <dbReference type="EMBL" id="NEW04687.1"/>
    </source>
</evidence>
<dbReference type="PANTHER" id="PTHR33055:SF13">
    <property type="entry name" value="TRANSPOSASE"/>
    <property type="match status" value="1"/>
</dbReference>
<dbReference type="GO" id="GO:0004803">
    <property type="term" value="F:transposase activity"/>
    <property type="evidence" value="ECO:0007669"/>
    <property type="project" value="InterPro"/>
</dbReference>
<dbReference type="NCBIfam" id="NF033542">
    <property type="entry name" value="transpos_IS110"/>
    <property type="match status" value="1"/>
</dbReference>
<dbReference type="Pfam" id="PF02371">
    <property type="entry name" value="Transposase_20"/>
    <property type="match status" value="1"/>
</dbReference>
<dbReference type="GO" id="GO:0003677">
    <property type="term" value="F:DNA binding"/>
    <property type="evidence" value="ECO:0007669"/>
    <property type="project" value="InterPro"/>
</dbReference>
<dbReference type="InterPro" id="IPR002525">
    <property type="entry name" value="Transp_IS110-like_N"/>
</dbReference>